<dbReference type="InterPro" id="IPR008979">
    <property type="entry name" value="Galactose-bd-like_sf"/>
</dbReference>
<feature type="compositionally biased region" description="Low complexity" evidence="1">
    <location>
        <begin position="131"/>
        <end position="142"/>
    </location>
</feature>
<dbReference type="Gene3D" id="2.60.120.260">
    <property type="entry name" value="Galactose-binding domain-like"/>
    <property type="match status" value="1"/>
</dbReference>
<proteinExistence type="predicted"/>
<dbReference type="GO" id="GO:0003684">
    <property type="term" value="F:damaged DNA binding"/>
    <property type="evidence" value="ECO:0007669"/>
    <property type="project" value="InterPro"/>
</dbReference>
<evidence type="ECO:0000259" key="2">
    <source>
        <dbReference type="Pfam" id="PF01834"/>
    </source>
</evidence>
<dbReference type="Pfam" id="PF01834">
    <property type="entry name" value="XRCC1_N"/>
    <property type="match status" value="1"/>
</dbReference>
<dbReference type="OrthoDB" id="25840at2759"/>
<dbReference type="Proteomes" id="UP000007303">
    <property type="component" value="Unassembled WGS sequence"/>
</dbReference>
<accession>Q4S7M7</accession>
<keyword evidence="5" id="KW-1185">Reference proteome</keyword>
<dbReference type="AlphaFoldDB" id="Q4S7M7"/>
<dbReference type="GO" id="GO:0006284">
    <property type="term" value="P:base-excision repair"/>
    <property type="evidence" value="ECO:0007669"/>
    <property type="project" value="TreeGrafter"/>
</dbReference>
<name>Q4S7M7_TETNG</name>
<evidence type="ECO:0000313" key="5">
    <source>
        <dbReference type="Proteomes" id="UP000007303"/>
    </source>
</evidence>
<evidence type="ECO:0000313" key="4">
    <source>
        <dbReference type="Ensembl" id="ENSTNIP00000015059.1"/>
    </source>
</evidence>
<dbReference type="Ensembl" id="ENSTNIT00000015261.1">
    <property type="protein sequence ID" value="ENSTNIP00000015059.1"/>
    <property type="gene ID" value="ENSTNIG00000012094.1"/>
</dbReference>
<dbReference type="HOGENOM" id="CLU_083210_0_0_1"/>
<feature type="domain" description="DNA-repair protein Xrcc1 N-terminal" evidence="2">
    <location>
        <begin position="2"/>
        <end position="101"/>
    </location>
</feature>
<dbReference type="SUPFAM" id="SSF49785">
    <property type="entry name" value="Galactose-binding domain-like"/>
    <property type="match status" value="1"/>
</dbReference>
<dbReference type="GeneTree" id="ENSGT00390000004140"/>
<dbReference type="InterPro" id="IPR002706">
    <property type="entry name" value="Xrcc1_N"/>
</dbReference>
<protein>
    <submittedName>
        <fullName evidence="3">(spotted green pufferfish) hypothetical protein</fullName>
    </submittedName>
</protein>
<dbReference type="FunFam" id="2.60.120.260:FF:000025">
    <property type="entry name" value="DNA repair protein XRCC1 isoform X1"/>
    <property type="match status" value="1"/>
</dbReference>
<reference evidence="3" key="2">
    <citation type="submission" date="2004-02" db="EMBL/GenBank/DDBJ databases">
        <authorList>
            <consortium name="Genoscope"/>
            <consortium name="Whitehead Institute Centre for Genome Research"/>
        </authorList>
    </citation>
    <scope>NUCLEOTIDE SEQUENCE</scope>
</reference>
<organism evidence="3">
    <name type="scientific">Tetraodon nigroviridis</name>
    <name type="common">Spotted green pufferfish</name>
    <name type="synonym">Chelonodon nigroviridis</name>
    <dbReference type="NCBI Taxonomy" id="99883"/>
    <lineage>
        <taxon>Eukaryota</taxon>
        <taxon>Metazoa</taxon>
        <taxon>Chordata</taxon>
        <taxon>Craniata</taxon>
        <taxon>Vertebrata</taxon>
        <taxon>Euteleostomi</taxon>
        <taxon>Actinopterygii</taxon>
        <taxon>Neopterygii</taxon>
        <taxon>Teleostei</taxon>
        <taxon>Neoteleostei</taxon>
        <taxon>Acanthomorphata</taxon>
        <taxon>Eupercaria</taxon>
        <taxon>Tetraodontiformes</taxon>
        <taxon>Tetradontoidea</taxon>
        <taxon>Tetraodontidae</taxon>
        <taxon>Tetraodon</taxon>
    </lineage>
</organism>
<dbReference type="PANTHER" id="PTHR11370">
    <property type="entry name" value="DNA-REPAIR PROTEIN XRCC1"/>
    <property type="match status" value="1"/>
</dbReference>
<dbReference type="EMBL" id="CAAE01014714">
    <property type="protein sequence ID" value="CAG03355.1"/>
    <property type="molecule type" value="Genomic_DNA"/>
</dbReference>
<feature type="non-terminal residue" evidence="3">
    <location>
        <position position="155"/>
    </location>
</feature>
<dbReference type="GO" id="GO:0000012">
    <property type="term" value="P:single strand break repair"/>
    <property type="evidence" value="ECO:0007669"/>
    <property type="project" value="InterPro"/>
</dbReference>
<dbReference type="PANTHER" id="PTHR11370:SF5">
    <property type="entry name" value="DNA REPAIR PROTEIN XRCC1"/>
    <property type="match status" value="1"/>
</dbReference>
<dbReference type="KEGG" id="tng:GSTEN00022708G001"/>
<evidence type="ECO:0000313" key="3">
    <source>
        <dbReference type="EMBL" id="CAG03355.1"/>
    </source>
</evidence>
<sequence length="155" mass="17218">KFEKEAQIHSIDIGNEGSAFIEILVGNSSVVREQDFEVILVTSSFMSPTESRNGTNMNRVRFFGPNLLQKNTAQEKWDRVKIVCTQPYNKNIAYGLAFVKFHSPPDKDDPLPATSPKMTKLGQFRVKDESPSSGPSLQPGSLFFSRESATKSSTS</sequence>
<evidence type="ECO:0000256" key="1">
    <source>
        <dbReference type="SAM" id="MobiDB-lite"/>
    </source>
</evidence>
<gene>
    <name evidence="3" type="ORF">GSTENG00022708001</name>
</gene>
<feature type="non-terminal residue" evidence="3">
    <location>
        <position position="1"/>
    </location>
</feature>
<dbReference type="STRING" id="99883.ENSTNIP00000015059"/>
<dbReference type="GO" id="GO:0005634">
    <property type="term" value="C:nucleus"/>
    <property type="evidence" value="ECO:0007669"/>
    <property type="project" value="InterPro"/>
</dbReference>
<reference evidence="3 5" key="1">
    <citation type="journal article" date="2004" name="Nature">
        <title>Genome duplication in the teleost fish Tetraodon nigroviridis reveals the early vertebrate proto-karyotype.</title>
        <authorList>
            <person name="Jaillon O."/>
            <person name="Aury J.-M."/>
            <person name="Brunet F."/>
            <person name="Petit J.-L."/>
            <person name="Stange-Thomann N."/>
            <person name="Mauceli E."/>
            <person name="Bouneau L."/>
            <person name="Fischer C."/>
            <person name="Ozouf-Costaz C."/>
            <person name="Bernot A."/>
            <person name="Nicaud S."/>
            <person name="Jaffe D."/>
            <person name="Fisher S."/>
            <person name="Lutfalla G."/>
            <person name="Dossat C."/>
            <person name="Segurens B."/>
            <person name="Dasilva C."/>
            <person name="Salanoubat M."/>
            <person name="Levy M."/>
            <person name="Boudet N."/>
            <person name="Castellano S."/>
            <person name="Anthouard V."/>
            <person name="Jubin C."/>
            <person name="Castelli V."/>
            <person name="Katinka M."/>
            <person name="Vacherie B."/>
            <person name="Biemont C."/>
            <person name="Skalli Z."/>
            <person name="Cattolico L."/>
            <person name="Poulain J."/>
            <person name="De Berardinis V."/>
            <person name="Cruaud C."/>
            <person name="Duprat S."/>
            <person name="Brottier P."/>
            <person name="Coutanceau J.-P."/>
            <person name="Gouzy J."/>
            <person name="Parra G."/>
            <person name="Lardier G."/>
            <person name="Chapple C."/>
            <person name="McKernan K.J."/>
            <person name="McEwan P."/>
            <person name="Bosak S."/>
            <person name="Kellis M."/>
            <person name="Volff J.-N."/>
            <person name="Guigo R."/>
            <person name="Zody M.C."/>
            <person name="Mesirov J."/>
            <person name="Lindblad-Toh K."/>
            <person name="Birren B."/>
            <person name="Nusbaum C."/>
            <person name="Kahn D."/>
            <person name="Robinson-Rechavi M."/>
            <person name="Laudet V."/>
            <person name="Schachter V."/>
            <person name="Quetier F."/>
            <person name="Saurin W."/>
            <person name="Scarpelli C."/>
            <person name="Wincker P."/>
            <person name="Lander E.S."/>
            <person name="Weissenbach J."/>
            <person name="Roest Crollius H."/>
        </authorList>
    </citation>
    <scope>NUCLEOTIDE SEQUENCE [LARGE SCALE GENOMIC DNA]</scope>
</reference>
<feature type="region of interest" description="Disordered" evidence="1">
    <location>
        <begin position="105"/>
        <end position="155"/>
    </location>
</feature>
<reference evidence="4" key="3">
    <citation type="submission" date="2025-05" db="UniProtKB">
        <authorList>
            <consortium name="Ensembl"/>
        </authorList>
    </citation>
    <scope>IDENTIFICATION</scope>
</reference>